<evidence type="ECO:0000313" key="2">
    <source>
        <dbReference type="EMBL" id="KAE9231905.1"/>
    </source>
</evidence>
<dbReference type="Proteomes" id="UP000433483">
    <property type="component" value="Unassembled WGS sequence"/>
</dbReference>
<evidence type="ECO:0000313" key="4">
    <source>
        <dbReference type="Proteomes" id="UP000441208"/>
    </source>
</evidence>
<dbReference type="EMBL" id="QXFZ01000020">
    <property type="protein sequence ID" value="KAE9139710.1"/>
    <property type="molecule type" value="Genomic_DNA"/>
</dbReference>
<proteinExistence type="predicted"/>
<evidence type="ECO:0000313" key="3">
    <source>
        <dbReference type="Proteomes" id="UP000433483"/>
    </source>
</evidence>
<evidence type="ECO:0000313" key="1">
    <source>
        <dbReference type="EMBL" id="KAE9139710.1"/>
    </source>
</evidence>
<dbReference type="Proteomes" id="UP000441208">
    <property type="component" value="Unassembled WGS sequence"/>
</dbReference>
<dbReference type="OrthoDB" id="10531846at2759"/>
<reference evidence="3 4" key="1">
    <citation type="submission" date="2018-08" db="EMBL/GenBank/DDBJ databases">
        <title>Genomic investigation of the strawberry pathogen Phytophthora fragariae indicates pathogenicity is determined by transcriptional variation in three key races.</title>
        <authorList>
            <person name="Adams T.M."/>
            <person name="Armitage A.D."/>
            <person name="Sobczyk M.K."/>
            <person name="Bates H.J."/>
            <person name="Dunwell J.M."/>
            <person name="Nellist C.F."/>
            <person name="Harrison R.J."/>
        </authorList>
    </citation>
    <scope>NUCLEOTIDE SEQUENCE [LARGE SCALE GENOMIC DNA]</scope>
    <source>
        <strain evidence="2 3">NOV-27</strain>
        <strain evidence="1 4">NOV-71</strain>
    </source>
</reference>
<protein>
    <submittedName>
        <fullName evidence="2">Uncharacterized protein</fullName>
    </submittedName>
</protein>
<organism evidence="2 3">
    <name type="scientific">Phytophthora fragariae</name>
    <dbReference type="NCBI Taxonomy" id="53985"/>
    <lineage>
        <taxon>Eukaryota</taxon>
        <taxon>Sar</taxon>
        <taxon>Stramenopiles</taxon>
        <taxon>Oomycota</taxon>
        <taxon>Peronosporomycetes</taxon>
        <taxon>Peronosporales</taxon>
        <taxon>Peronosporaceae</taxon>
        <taxon>Phytophthora</taxon>
    </lineage>
</organism>
<name>A0A6A3ZAN1_9STRA</name>
<keyword evidence="3" id="KW-1185">Reference proteome</keyword>
<gene>
    <name evidence="2" type="ORF">PF005_g2920</name>
    <name evidence="1" type="ORF">PF007_g902</name>
</gene>
<comment type="caution">
    <text evidence="2">The sequence shown here is derived from an EMBL/GenBank/DDBJ whole genome shotgun (WGS) entry which is preliminary data.</text>
</comment>
<dbReference type="AlphaFoldDB" id="A0A6A3ZAN1"/>
<sequence length="150" mass="16716">MTLAILYHEKVKRSQEKVGGASVLIIACVAYSKLRSLQGQVAQEGGAVLGEGEGRQRPKRCSHKKMEQFQDKMEGASSLNVACVACVAFSVKMEKLSSRHLNVACVACVEFSVKMEKLSSRHRADIPTSEIWLRFARPELYLFRMRPPSS</sequence>
<accession>A0A6A3ZAN1</accession>
<dbReference type="EMBL" id="QXGB01000082">
    <property type="protein sequence ID" value="KAE9231905.1"/>
    <property type="molecule type" value="Genomic_DNA"/>
</dbReference>